<dbReference type="RefSeq" id="XP_062696672.1">
    <property type="nucleotide sequence ID" value="XM_062837957.1"/>
</dbReference>
<dbReference type="Proteomes" id="UP001285908">
    <property type="component" value="Unassembled WGS sequence"/>
</dbReference>
<sequence length="185" mass="20872">MSFNGPIHYPPEPLKPETIFKSGFIPYGFTSLKEATQRPDFAKQRAGKKTPKPRMAFSHWSYTTSPGRMVVKTQRGRVGLPVKLGASSGPFDFDVRSRHHLKGELAVVSAELQILMDEDGGVAVLHLVLFFAFNTVRAGLPSNEKWPFTALKDFRIRCRDCRRREVNPNWAPPTPAKLHYNHPSS</sequence>
<protein>
    <submittedName>
        <fullName evidence="2">Uncharacterized protein</fullName>
    </submittedName>
</protein>
<organism evidence="2 3">
    <name type="scientific">Neurospora hispaniola</name>
    <dbReference type="NCBI Taxonomy" id="588809"/>
    <lineage>
        <taxon>Eukaryota</taxon>
        <taxon>Fungi</taxon>
        <taxon>Dikarya</taxon>
        <taxon>Ascomycota</taxon>
        <taxon>Pezizomycotina</taxon>
        <taxon>Sordariomycetes</taxon>
        <taxon>Sordariomycetidae</taxon>
        <taxon>Sordariales</taxon>
        <taxon>Sordariaceae</taxon>
        <taxon>Neurospora</taxon>
    </lineage>
</organism>
<proteinExistence type="predicted"/>
<accession>A0AAJ0IF06</accession>
<reference evidence="2 3" key="1">
    <citation type="journal article" date="2023" name="Mol. Phylogenet. Evol.">
        <title>Genome-scale phylogeny and comparative genomics of the fungal order Sordariales.</title>
        <authorList>
            <person name="Hensen N."/>
            <person name="Bonometti L."/>
            <person name="Westerberg I."/>
            <person name="Brannstrom I.O."/>
            <person name="Guillou S."/>
            <person name="Cros-Aarteil S."/>
            <person name="Calhoun S."/>
            <person name="Haridas S."/>
            <person name="Kuo A."/>
            <person name="Mondo S."/>
            <person name="Pangilinan J."/>
            <person name="Riley R."/>
            <person name="LaButti K."/>
            <person name="Andreopoulos B."/>
            <person name="Lipzen A."/>
            <person name="Chen C."/>
            <person name="Yan M."/>
            <person name="Daum C."/>
            <person name="Ng V."/>
            <person name="Clum A."/>
            <person name="Steindorff A."/>
            <person name="Ohm R.A."/>
            <person name="Martin F."/>
            <person name="Silar P."/>
            <person name="Natvig D.O."/>
            <person name="Lalanne C."/>
            <person name="Gautier V."/>
            <person name="Ament-Velasquez S.L."/>
            <person name="Kruys A."/>
            <person name="Hutchinson M.I."/>
            <person name="Powell A.J."/>
            <person name="Barry K."/>
            <person name="Miller A.N."/>
            <person name="Grigoriev I.V."/>
            <person name="Debuchy R."/>
            <person name="Gladieux P."/>
            <person name="Hiltunen Thoren M."/>
            <person name="Johannesson H."/>
        </authorList>
    </citation>
    <scope>NUCLEOTIDE SEQUENCE [LARGE SCALE GENOMIC DNA]</scope>
    <source>
        <strain evidence="2 3">FGSC 10403</strain>
    </source>
</reference>
<comment type="caution">
    <text evidence="2">The sequence shown here is derived from an EMBL/GenBank/DDBJ whole genome shotgun (WGS) entry which is preliminary data.</text>
</comment>
<name>A0AAJ0IF06_9PEZI</name>
<dbReference type="EMBL" id="JAULSX010000001">
    <property type="protein sequence ID" value="KAK3499039.1"/>
    <property type="molecule type" value="Genomic_DNA"/>
</dbReference>
<dbReference type="GeneID" id="87875579"/>
<keyword evidence="3" id="KW-1185">Reference proteome</keyword>
<evidence type="ECO:0000313" key="2">
    <source>
        <dbReference type="EMBL" id="KAK3499039.1"/>
    </source>
</evidence>
<gene>
    <name evidence="2" type="ORF">B0T23DRAFT_391700</name>
</gene>
<feature type="region of interest" description="Disordered" evidence="1">
    <location>
        <begin position="165"/>
        <end position="185"/>
    </location>
</feature>
<evidence type="ECO:0000313" key="3">
    <source>
        <dbReference type="Proteomes" id="UP001285908"/>
    </source>
</evidence>
<evidence type="ECO:0000256" key="1">
    <source>
        <dbReference type="SAM" id="MobiDB-lite"/>
    </source>
</evidence>
<dbReference type="AlphaFoldDB" id="A0AAJ0IF06"/>